<dbReference type="PATRIC" id="fig|929558.5.peg.2138"/>
<evidence type="ECO:0000313" key="2">
    <source>
        <dbReference type="Proteomes" id="UP000006431"/>
    </source>
</evidence>
<dbReference type="OrthoDB" id="7107809at2"/>
<gene>
    <name evidence="1" type="ORF">SMGD1_2147</name>
</gene>
<name>B6BN53_SULGG</name>
<dbReference type="HOGENOM" id="CLU_888325_0_0_7"/>
<dbReference type="PROSITE" id="PS51257">
    <property type="entry name" value="PROKAR_LIPOPROTEIN"/>
    <property type="match status" value="1"/>
</dbReference>
<dbReference type="STRING" id="929558.SMGD1_2147"/>
<dbReference type="EMBL" id="AFRZ01000001">
    <property type="protein sequence ID" value="EHP30670.1"/>
    <property type="molecule type" value="Genomic_DNA"/>
</dbReference>
<reference evidence="1 2" key="1">
    <citation type="journal article" date="2012" name="Proc. Natl. Acad. Sci. U.S.A.">
        <title>Genome and physiology of a model Epsilonproteobacterium responsible for sulfide detoxification in marine oxygen depletion zones.</title>
        <authorList>
            <person name="Grote J."/>
            <person name="Schott T."/>
            <person name="Bruckner C.G."/>
            <person name="Glockner F.O."/>
            <person name="Jost G."/>
            <person name="Teeling H."/>
            <person name="Labrenz M."/>
            <person name="Jurgens K."/>
        </authorList>
    </citation>
    <scope>NUCLEOTIDE SEQUENCE [LARGE SCALE GENOMIC DNA]</scope>
    <source>
        <strain evidence="1 2">GD1</strain>
    </source>
</reference>
<comment type="caution">
    <text evidence="1">The sequence shown here is derived from an EMBL/GenBank/DDBJ whole genome shotgun (WGS) entry which is preliminary data.</text>
</comment>
<evidence type="ECO:0000313" key="1">
    <source>
        <dbReference type="EMBL" id="EHP30670.1"/>
    </source>
</evidence>
<accession>H1FXQ0</accession>
<evidence type="ECO:0008006" key="3">
    <source>
        <dbReference type="Google" id="ProtNLM"/>
    </source>
</evidence>
<accession>B6BN53</accession>
<dbReference type="RefSeq" id="WP_008339252.1">
    <property type="nucleotide sequence ID" value="NZ_AFRZ01000001.1"/>
</dbReference>
<organism evidence="1 2">
    <name type="scientific">Sulfurimonas gotlandica (strain DSM 19862 / JCM 16533 / GD1)</name>
    <dbReference type="NCBI Taxonomy" id="929558"/>
    <lineage>
        <taxon>Bacteria</taxon>
        <taxon>Pseudomonadati</taxon>
        <taxon>Campylobacterota</taxon>
        <taxon>Epsilonproteobacteria</taxon>
        <taxon>Campylobacterales</taxon>
        <taxon>Sulfurimonadaceae</taxon>
        <taxon>Sulfurimonas</taxon>
    </lineage>
</organism>
<dbReference type="AlphaFoldDB" id="B6BN53"/>
<proteinExistence type="predicted"/>
<protein>
    <recommendedName>
        <fullName evidence="3">Lipoprotein</fullName>
    </recommendedName>
</protein>
<keyword evidence="2" id="KW-1185">Reference proteome</keyword>
<dbReference type="Proteomes" id="UP000006431">
    <property type="component" value="Unassembled WGS sequence"/>
</dbReference>
<sequence>MKKLILFLIISGIVLFLAGCGAGGPKIVIPSYTAPKEAAKLSKIETKDEFISDGAYLAVWLNPDVKDAKKTNAKLEQMLIDSVKAKFTETNFVTIDPLGDEKGVSLSMSISNYDYKSSGSKISLALEVTFILSRGTDEFLVKKYSDRKNRQSSDSTKLPTENELASQAVSKVVKYFISDISPLKTNQLREFKSLPQELSPVIEYAQRKNYKGAIKLMNNYKGKKDMNYHYDLAILYEAQASVTEDLKLLKYAESNYEEAMALGGINDKLVVSAKARFDNFYELLGKTKKQDFANQALRNDRDSMAGSSDSEYK</sequence>